<dbReference type="AlphaFoldDB" id="A0A842HS78"/>
<evidence type="ECO:0000313" key="1">
    <source>
        <dbReference type="EMBL" id="MBC2771157.1"/>
    </source>
</evidence>
<protein>
    <submittedName>
        <fullName evidence="1">Uncharacterized protein</fullName>
    </submittedName>
</protein>
<name>A0A842HS78_9BURK</name>
<comment type="caution">
    <text evidence="1">The sequence shown here is derived from an EMBL/GenBank/DDBJ whole genome shotgun (WGS) entry which is preliminary data.</text>
</comment>
<reference evidence="1 2" key="1">
    <citation type="submission" date="2020-08" db="EMBL/GenBank/DDBJ databases">
        <title>Paraeoetvoesia sp. YC-7-48 draft genome sequence.</title>
        <authorList>
            <person name="Yao L."/>
        </authorList>
    </citation>
    <scope>NUCLEOTIDE SEQUENCE [LARGE SCALE GENOMIC DNA]</scope>
    <source>
        <strain evidence="2">YC-7-48</strain>
    </source>
</reference>
<keyword evidence="2" id="KW-1185">Reference proteome</keyword>
<proteinExistence type="predicted"/>
<dbReference type="EMBL" id="JACJUU010000024">
    <property type="protein sequence ID" value="MBC2771157.1"/>
    <property type="molecule type" value="Genomic_DNA"/>
</dbReference>
<organism evidence="1 2">
    <name type="scientific">Pusillimonas minor</name>
    <dbReference type="NCBI Taxonomy" id="2697024"/>
    <lineage>
        <taxon>Bacteria</taxon>
        <taxon>Pseudomonadati</taxon>
        <taxon>Pseudomonadota</taxon>
        <taxon>Betaproteobacteria</taxon>
        <taxon>Burkholderiales</taxon>
        <taxon>Alcaligenaceae</taxon>
        <taxon>Pusillimonas</taxon>
    </lineage>
</organism>
<evidence type="ECO:0000313" key="2">
    <source>
        <dbReference type="Proteomes" id="UP000545386"/>
    </source>
</evidence>
<dbReference type="RefSeq" id="WP_185780763.1">
    <property type="nucleotide sequence ID" value="NZ_JACJUU010000024.1"/>
</dbReference>
<dbReference type="Proteomes" id="UP000545386">
    <property type="component" value="Unassembled WGS sequence"/>
</dbReference>
<accession>A0A842HS78</accession>
<sequence length="201" mass="22794">MKIREYLKESADFLRGYITIESMIFYLAKKEGLTAQEVAAWFLQTGKYSDLMTFKIDRTRGVAEIFYDPREAEPLVLDCLRIIAEHGVSAKLGVKQEDGLAWQIEDFNARFPSLSFEGGEIPLEEYTVSGSPAKELDVRERESLLKLLIGMAAGRYRHELGAKKSVAVTPILQDVERLGLSVSDETVRKYLREAERLLRSA</sequence>
<gene>
    <name evidence="1" type="ORF">GTU67_14745</name>
</gene>